<dbReference type="InterPro" id="IPR050493">
    <property type="entry name" value="FAD-dep_Monooxygenase_BioMet"/>
</dbReference>
<evidence type="ECO:0000313" key="7">
    <source>
        <dbReference type="EMBL" id="TPX07768.1"/>
    </source>
</evidence>
<dbReference type="OrthoDB" id="16820at2759"/>
<dbReference type="SUPFAM" id="SSF54373">
    <property type="entry name" value="FAD-linked reductases, C-terminal domain"/>
    <property type="match status" value="1"/>
</dbReference>
<keyword evidence="8" id="KW-1185">Reference proteome</keyword>
<dbReference type="RefSeq" id="XP_030989479.1">
    <property type="nucleotide sequence ID" value="XM_031133191.1"/>
</dbReference>
<organism evidence="7 8">
    <name type="scientific">Thyridium curvatum</name>
    <dbReference type="NCBI Taxonomy" id="1093900"/>
    <lineage>
        <taxon>Eukaryota</taxon>
        <taxon>Fungi</taxon>
        <taxon>Dikarya</taxon>
        <taxon>Ascomycota</taxon>
        <taxon>Pezizomycotina</taxon>
        <taxon>Sordariomycetes</taxon>
        <taxon>Sordariomycetidae</taxon>
        <taxon>Thyridiales</taxon>
        <taxon>Thyridiaceae</taxon>
        <taxon>Thyridium</taxon>
    </lineage>
</organism>
<dbReference type="InterPro" id="IPR002938">
    <property type="entry name" value="FAD-bd"/>
</dbReference>
<name>A0A507ASB4_9PEZI</name>
<dbReference type="EMBL" id="SKBQ01000086">
    <property type="protein sequence ID" value="TPX07768.1"/>
    <property type="molecule type" value="Genomic_DNA"/>
</dbReference>
<dbReference type="SUPFAM" id="SSF51905">
    <property type="entry name" value="FAD/NAD(P)-binding domain"/>
    <property type="match status" value="1"/>
</dbReference>
<evidence type="ECO:0000313" key="8">
    <source>
        <dbReference type="Proteomes" id="UP000319257"/>
    </source>
</evidence>
<comment type="caution">
    <text evidence="7">The sequence shown here is derived from an EMBL/GenBank/DDBJ whole genome shotgun (WGS) entry which is preliminary data.</text>
</comment>
<reference evidence="7 8" key="1">
    <citation type="submission" date="2019-06" db="EMBL/GenBank/DDBJ databases">
        <title>Draft genome sequence of the filamentous fungus Phialemoniopsis curvata isolated from diesel fuel.</title>
        <authorList>
            <person name="Varaljay V.A."/>
            <person name="Lyon W.J."/>
            <person name="Crouch A.L."/>
            <person name="Drake C.E."/>
            <person name="Hollomon J.M."/>
            <person name="Nadeau L.J."/>
            <person name="Nunn H.S."/>
            <person name="Stevenson B.S."/>
            <person name="Bojanowski C.L."/>
            <person name="Crookes-Goodson W.J."/>
        </authorList>
    </citation>
    <scope>NUCLEOTIDE SEQUENCE [LARGE SCALE GENOMIC DNA]</scope>
    <source>
        <strain evidence="7 8">D216</strain>
    </source>
</reference>
<comment type="similarity">
    <text evidence="1">Belongs to the paxM FAD-dependent monooxygenase family.</text>
</comment>
<evidence type="ECO:0000259" key="6">
    <source>
        <dbReference type="Pfam" id="PF01494"/>
    </source>
</evidence>
<dbReference type="PANTHER" id="PTHR13789:SF306">
    <property type="entry name" value="HYDROXYLASE, PUTATIVE-RELATED"/>
    <property type="match status" value="1"/>
</dbReference>
<sequence>MGISTGIVGAGIGGLAAAIALRRAGAEVTVLESAQQLGEIGAGIQMTPNVSILLQRWGVDKVIGDNLVQFEELNMRRKDGTRVGFTKIATLEENLGRPWWVVHRAHLHEGLAEVARKLGAKIIIDAAVTRVEYQSSQKAVVETYKGDKYSFDLVIGADGINSITRKTLFPEVAPEPPTTNCAYRALVPYEQIRKDPIAKELIEKLTMEVWMAENAYIITYPISAGKMFNLVLSHHRPEKVRATEQDVPIEELWNEYKDFDPRIKRIVDMIDKTSRWPLMVTGPMKSWSSPRKNVVLMGDAAHSMVNHMAQGAATSMEDGAFLARCVARVVKGELRMDEAVKVYEEERMPKAYAKQQVSFLNGAIWHLPDGPAQRARDAAMAPELEGKYYVRSSNLYGDPQTVLEVYGYDAEQHAETALEKYVHGGREPFHPETGVTRTLQEKYVDWFLPKGRSAPSKL</sequence>
<dbReference type="PANTHER" id="PTHR13789">
    <property type="entry name" value="MONOOXYGENASE"/>
    <property type="match status" value="1"/>
</dbReference>
<dbReference type="Gene3D" id="3.50.50.60">
    <property type="entry name" value="FAD/NAD(P)-binding domain"/>
    <property type="match status" value="1"/>
</dbReference>
<dbReference type="InParanoid" id="A0A507ASB4"/>
<dbReference type="STRING" id="1093900.A0A507ASB4"/>
<evidence type="ECO:0000256" key="4">
    <source>
        <dbReference type="ARBA" id="ARBA00023002"/>
    </source>
</evidence>
<keyword evidence="3" id="KW-0274">FAD</keyword>
<dbReference type="Proteomes" id="UP000319257">
    <property type="component" value="Unassembled WGS sequence"/>
</dbReference>
<proteinExistence type="inferred from homology"/>
<keyword evidence="5" id="KW-0503">Monooxygenase</keyword>
<evidence type="ECO:0000256" key="1">
    <source>
        <dbReference type="ARBA" id="ARBA00007992"/>
    </source>
</evidence>
<accession>A0A507ASB4</accession>
<keyword evidence="4" id="KW-0560">Oxidoreductase</keyword>
<dbReference type="Pfam" id="PF01494">
    <property type="entry name" value="FAD_binding_3"/>
    <property type="match status" value="1"/>
</dbReference>
<evidence type="ECO:0000256" key="5">
    <source>
        <dbReference type="ARBA" id="ARBA00023033"/>
    </source>
</evidence>
<dbReference type="InterPro" id="IPR036188">
    <property type="entry name" value="FAD/NAD-bd_sf"/>
</dbReference>
<feature type="domain" description="FAD-binding" evidence="6">
    <location>
        <begin position="5"/>
        <end position="352"/>
    </location>
</feature>
<gene>
    <name evidence="7" type="ORF">E0L32_010560</name>
</gene>
<protein>
    <recommendedName>
        <fullName evidence="6">FAD-binding domain-containing protein</fullName>
    </recommendedName>
</protein>
<keyword evidence="2" id="KW-0285">Flavoprotein</keyword>
<dbReference type="GO" id="GO:0071949">
    <property type="term" value="F:FAD binding"/>
    <property type="evidence" value="ECO:0007669"/>
    <property type="project" value="InterPro"/>
</dbReference>
<dbReference type="GO" id="GO:0004497">
    <property type="term" value="F:monooxygenase activity"/>
    <property type="evidence" value="ECO:0007669"/>
    <property type="project" value="UniProtKB-KW"/>
</dbReference>
<dbReference type="GeneID" id="41978007"/>
<evidence type="ECO:0000256" key="3">
    <source>
        <dbReference type="ARBA" id="ARBA00022827"/>
    </source>
</evidence>
<evidence type="ECO:0000256" key="2">
    <source>
        <dbReference type="ARBA" id="ARBA00022630"/>
    </source>
</evidence>
<dbReference type="PRINTS" id="PR00420">
    <property type="entry name" value="RNGMNOXGNASE"/>
</dbReference>
<dbReference type="AlphaFoldDB" id="A0A507ASB4"/>